<evidence type="ECO:0000313" key="2">
    <source>
        <dbReference type="Proteomes" id="UP000765509"/>
    </source>
</evidence>
<accession>A0A9Q3DCK6</accession>
<comment type="caution">
    <text evidence="1">The sequence shown here is derived from an EMBL/GenBank/DDBJ whole genome shotgun (WGS) entry which is preliminary data.</text>
</comment>
<keyword evidence="2" id="KW-1185">Reference proteome</keyword>
<dbReference type="Proteomes" id="UP000765509">
    <property type="component" value="Unassembled WGS sequence"/>
</dbReference>
<gene>
    <name evidence="1" type="ORF">O181_038275</name>
</gene>
<dbReference type="AlphaFoldDB" id="A0A9Q3DCK6"/>
<proteinExistence type="predicted"/>
<evidence type="ECO:0000313" key="1">
    <source>
        <dbReference type="EMBL" id="MBW0498560.1"/>
    </source>
</evidence>
<reference evidence="1" key="1">
    <citation type="submission" date="2021-03" db="EMBL/GenBank/DDBJ databases">
        <title>Draft genome sequence of rust myrtle Austropuccinia psidii MF-1, a brazilian biotype.</title>
        <authorList>
            <person name="Quecine M.C."/>
            <person name="Pachon D.M.R."/>
            <person name="Bonatelli M.L."/>
            <person name="Correr F.H."/>
            <person name="Franceschini L.M."/>
            <person name="Leite T.F."/>
            <person name="Margarido G.R.A."/>
            <person name="Almeida C.A."/>
            <person name="Ferrarezi J.A."/>
            <person name="Labate C.A."/>
        </authorList>
    </citation>
    <scope>NUCLEOTIDE SEQUENCE</scope>
    <source>
        <strain evidence="1">MF-1</strain>
    </source>
</reference>
<organism evidence="1 2">
    <name type="scientific">Austropuccinia psidii MF-1</name>
    <dbReference type="NCBI Taxonomy" id="1389203"/>
    <lineage>
        <taxon>Eukaryota</taxon>
        <taxon>Fungi</taxon>
        <taxon>Dikarya</taxon>
        <taxon>Basidiomycota</taxon>
        <taxon>Pucciniomycotina</taxon>
        <taxon>Pucciniomycetes</taxon>
        <taxon>Pucciniales</taxon>
        <taxon>Sphaerophragmiaceae</taxon>
        <taxon>Austropuccinia</taxon>
    </lineage>
</organism>
<name>A0A9Q3DCK6_9BASI</name>
<dbReference type="EMBL" id="AVOT02014783">
    <property type="protein sequence ID" value="MBW0498560.1"/>
    <property type="molecule type" value="Genomic_DNA"/>
</dbReference>
<protein>
    <submittedName>
        <fullName evidence="1">Uncharacterized protein</fullName>
    </submittedName>
</protein>
<sequence length="154" mass="17946">MSRFMLHRKILIQCGGDLERNFIRRTTEKSSAEDIIDISEEVATRTRTGSSRINLKTRFNKPWKDSGEKNPKGNYTHMKYESADKIRKCHICQSTKNLANNFPKRGKIDEIDIEKDDLNKENSDYKSSTFSYNSKDIENINVTFDIMESYSHVP</sequence>